<organism evidence="2 3">
    <name type="scientific">Phanerochaete carnosa (strain HHB-10118-sp)</name>
    <name type="common">White-rot fungus</name>
    <name type="synonym">Peniophora carnosa</name>
    <dbReference type="NCBI Taxonomy" id="650164"/>
    <lineage>
        <taxon>Eukaryota</taxon>
        <taxon>Fungi</taxon>
        <taxon>Dikarya</taxon>
        <taxon>Basidiomycota</taxon>
        <taxon>Agaricomycotina</taxon>
        <taxon>Agaricomycetes</taxon>
        <taxon>Polyporales</taxon>
        <taxon>Phanerochaetaceae</taxon>
        <taxon>Phanerochaete</taxon>
    </lineage>
</organism>
<feature type="region of interest" description="Disordered" evidence="1">
    <location>
        <begin position="191"/>
        <end position="247"/>
    </location>
</feature>
<evidence type="ECO:0000256" key="1">
    <source>
        <dbReference type="SAM" id="MobiDB-lite"/>
    </source>
</evidence>
<dbReference type="RefSeq" id="XP_007396529.1">
    <property type="nucleotide sequence ID" value="XM_007396467.1"/>
</dbReference>
<reference evidence="2 3" key="1">
    <citation type="journal article" date="2012" name="BMC Genomics">
        <title>Comparative genomics of the white-rot fungi, Phanerochaete carnosa and P. chrysosporium, to elucidate the genetic basis of the distinct wood types they colonize.</title>
        <authorList>
            <person name="Suzuki H."/>
            <person name="MacDonald J."/>
            <person name="Syed K."/>
            <person name="Salamov A."/>
            <person name="Hori C."/>
            <person name="Aerts A."/>
            <person name="Henrissat B."/>
            <person name="Wiebenga A."/>
            <person name="vanKuyk P.A."/>
            <person name="Barry K."/>
            <person name="Lindquist E."/>
            <person name="LaButti K."/>
            <person name="Lapidus A."/>
            <person name="Lucas S."/>
            <person name="Coutinho P."/>
            <person name="Gong Y."/>
            <person name="Samejima M."/>
            <person name="Mahadevan R."/>
            <person name="Abou-Zaid M."/>
            <person name="de Vries R.P."/>
            <person name="Igarashi K."/>
            <person name="Yadav J.S."/>
            <person name="Grigoriev I.V."/>
            <person name="Master E.R."/>
        </authorList>
    </citation>
    <scope>NUCLEOTIDE SEQUENCE [LARGE SCALE GENOMIC DNA]</scope>
    <source>
        <strain evidence="2 3">HHB-10118-sp</strain>
    </source>
</reference>
<dbReference type="GeneID" id="18919581"/>
<feature type="compositionally biased region" description="Basic and acidic residues" evidence="1">
    <location>
        <begin position="209"/>
        <end position="221"/>
    </location>
</feature>
<feature type="compositionally biased region" description="Polar residues" evidence="1">
    <location>
        <begin position="222"/>
        <end position="241"/>
    </location>
</feature>
<dbReference type="KEGG" id="pco:PHACADRAFT_29226"/>
<evidence type="ECO:0000313" key="2">
    <source>
        <dbReference type="EMBL" id="EKM53930.1"/>
    </source>
</evidence>
<dbReference type="Proteomes" id="UP000008370">
    <property type="component" value="Unassembled WGS sequence"/>
</dbReference>
<gene>
    <name evidence="2" type="ORF">PHACADRAFT_29226</name>
</gene>
<dbReference type="InParanoid" id="K5W470"/>
<accession>K5W470</accession>
<dbReference type="HOGENOM" id="CLU_973539_0_0_1"/>
<evidence type="ECO:0000313" key="3">
    <source>
        <dbReference type="Proteomes" id="UP000008370"/>
    </source>
</evidence>
<keyword evidence="3" id="KW-1185">Reference proteome</keyword>
<proteinExistence type="predicted"/>
<name>K5W470_PHACS</name>
<dbReference type="EMBL" id="JH930473">
    <property type="protein sequence ID" value="EKM53930.1"/>
    <property type="molecule type" value="Genomic_DNA"/>
</dbReference>
<protein>
    <submittedName>
        <fullName evidence="2">Uncharacterized protein</fullName>
    </submittedName>
</protein>
<dbReference type="AlphaFoldDB" id="K5W470"/>
<sequence length="286" mass="31877">MISPSSIPTVMCMIKTKSMHNSLRSLSIPEMPNLHSFPTFTSGATVRSLLMFLTPAKLNFATADLQKEYLDPSKTWEQQKASAQQGMIEKAKIECSFLLCFNDAWPVEALSRVALATTQSQLQRSASAVHQVNKLPKRTSHSRHEVASSSKHLCDKITSEFEVINNNIAKYSCIDISSQNSDWPIAQKKKLKTVPISNQKSSKSYQHHHSQESNKLVENDNRLLSGNIANTNASDTVQPTQPAMKDDSLKDHNFSCSQPGSNMTRINGYLQARENTTIAQFIVSSY</sequence>